<dbReference type="SUPFAM" id="SSF55781">
    <property type="entry name" value="GAF domain-like"/>
    <property type="match status" value="1"/>
</dbReference>
<gene>
    <name evidence="3" type="ORF">DP119_11380</name>
</gene>
<dbReference type="CDD" id="cd01949">
    <property type="entry name" value="GGDEF"/>
    <property type="match status" value="1"/>
</dbReference>
<feature type="domain" description="Guanylate cyclase" evidence="1">
    <location>
        <begin position="186"/>
        <end position="277"/>
    </location>
</feature>
<protein>
    <submittedName>
        <fullName evidence="3">GGDEF domain-containing protein</fullName>
    </submittedName>
</protein>
<dbReference type="EMBL" id="QLZQ01000004">
    <property type="protein sequence ID" value="RAZ67357.1"/>
    <property type="molecule type" value="Genomic_DNA"/>
</dbReference>
<dbReference type="NCBIfam" id="TIGR00254">
    <property type="entry name" value="GGDEF"/>
    <property type="match status" value="1"/>
</dbReference>
<dbReference type="InterPro" id="IPR029787">
    <property type="entry name" value="Nucleotide_cyclase"/>
</dbReference>
<keyword evidence="4" id="KW-1185">Reference proteome</keyword>
<dbReference type="SMART" id="SM00267">
    <property type="entry name" value="GGDEF"/>
    <property type="match status" value="1"/>
</dbReference>
<dbReference type="AlphaFoldDB" id="A0A365K3Z6"/>
<dbReference type="SUPFAM" id="SSF55073">
    <property type="entry name" value="Nucleotide cyclase"/>
    <property type="match status" value="1"/>
</dbReference>
<dbReference type="InterPro" id="IPR052163">
    <property type="entry name" value="DGC-Regulatory_Protein"/>
</dbReference>
<dbReference type="Gene3D" id="3.30.450.40">
    <property type="match status" value="1"/>
</dbReference>
<reference evidence="3 4" key="1">
    <citation type="submission" date="2018-06" db="EMBL/GenBank/DDBJ databases">
        <title>The draft genome sequences of strains SCU63 and S1.</title>
        <authorList>
            <person name="Gan L."/>
        </authorList>
    </citation>
    <scope>NUCLEOTIDE SEQUENCE [LARGE SCALE GENOMIC DNA]</scope>
    <source>
        <strain evidence="3 4">S1</strain>
    </source>
</reference>
<organism evidence="3 4">
    <name type="scientific">Planococcus maitriensis</name>
    <dbReference type="NCBI Taxonomy" id="221799"/>
    <lineage>
        <taxon>Bacteria</taxon>
        <taxon>Bacillati</taxon>
        <taxon>Bacillota</taxon>
        <taxon>Bacilli</taxon>
        <taxon>Bacillales</taxon>
        <taxon>Caryophanaceae</taxon>
        <taxon>Planococcus</taxon>
    </lineage>
</organism>
<evidence type="ECO:0000313" key="3">
    <source>
        <dbReference type="EMBL" id="RAZ67357.1"/>
    </source>
</evidence>
<dbReference type="GO" id="GO:0009190">
    <property type="term" value="P:cyclic nucleotide biosynthetic process"/>
    <property type="evidence" value="ECO:0007669"/>
    <property type="project" value="InterPro"/>
</dbReference>
<dbReference type="Gene3D" id="3.30.70.270">
    <property type="match status" value="1"/>
</dbReference>
<dbReference type="GO" id="GO:0035556">
    <property type="term" value="P:intracellular signal transduction"/>
    <property type="evidence" value="ECO:0007669"/>
    <property type="project" value="InterPro"/>
</dbReference>
<accession>A0A365K3Z6</accession>
<dbReference type="Pfam" id="PF00990">
    <property type="entry name" value="GGDEF"/>
    <property type="match status" value="1"/>
</dbReference>
<evidence type="ECO:0000259" key="1">
    <source>
        <dbReference type="PROSITE" id="PS50125"/>
    </source>
</evidence>
<dbReference type="Proteomes" id="UP000251869">
    <property type="component" value="Unassembled WGS sequence"/>
</dbReference>
<evidence type="ECO:0000313" key="4">
    <source>
        <dbReference type="Proteomes" id="UP000251869"/>
    </source>
</evidence>
<comment type="caution">
    <text evidence="3">The sequence shown here is derived from an EMBL/GenBank/DDBJ whole genome shotgun (WGS) entry which is preliminary data.</text>
</comment>
<dbReference type="InterPro" id="IPR029016">
    <property type="entry name" value="GAF-like_dom_sf"/>
</dbReference>
<dbReference type="PANTHER" id="PTHR46663">
    <property type="entry name" value="DIGUANYLATE CYCLASE DGCT-RELATED"/>
    <property type="match status" value="1"/>
</dbReference>
<dbReference type="Pfam" id="PF01590">
    <property type="entry name" value="GAF"/>
    <property type="match status" value="1"/>
</dbReference>
<name>A0A365K3Z6_9BACL</name>
<feature type="domain" description="GGDEF" evidence="2">
    <location>
        <begin position="183"/>
        <end position="315"/>
    </location>
</feature>
<evidence type="ECO:0000259" key="2">
    <source>
        <dbReference type="PROSITE" id="PS50887"/>
    </source>
</evidence>
<dbReference type="PROSITE" id="PS50887">
    <property type="entry name" value="GGDEF"/>
    <property type="match status" value="1"/>
</dbReference>
<proteinExistence type="predicted"/>
<dbReference type="OrthoDB" id="9759607at2"/>
<dbReference type="InterPro" id="IPR043128">
    <property type="entry name" value="Rev_trsase/Diguanyl_cyclase"/>
</dbReference>
<dbReference type="InterPro" id="IPR003018">
    <property type="entry name" value="GAF"/>
</dbReference>
<dbReference type="InterPro" id="IPR000160">
    <property type="entry name" value="GGDEF_dom"/>
</dbReference>
<dbReference type="InterPro" id="IPR001054">
    <property type="entry name" value="A/G_cyclase"/>
</dbReference>
<dbReference type="RefSeq" id="WP_112233291.1">
    <property type="nucleotide sequence ID" value="NZ_QLZQ01000004.1"/>
</dbReference>
<sequence length="320" mass="36102">MMVTFRELEMYKNFDELAEDVIGLAKEVLPDQLFYLSSMSEAQQIILKHSPNDTAIPIAEGLMLNLEDSLCSRIDFKNKQPLVYEDVKDGHALGAFEEKLEAANVRSYLGLPISFINGERFGTLCAVNDEKSQFDTKSITLLQRIVRMFTYYLDLERFAYRDSLTDLYNRHFLTRFFEGNSKAGGAVFFLDLDGFKKVNDLYGHDTGDVVLKEVASKLQRFTAVHPDALAIRLGGDEFLVCFTEPASAAELSEWANRLLDSLSDWEADYPLSASIGIAQYAAGGDCDLKELLQQADQALYQSKKAGKNRYTFYSVQNNAF</sequence>
<dbReference type="PROSITE" id="PS50125">
    <property type="entry name" value="GUANYLATE_CYCLASE_2"/>
    <property type="match status" value="1"/>
</dbReference>
<dbReference type="PANTHER" id="PTHR46663:SF4">
    <property type="entry name" value="DIGUANYLATE CYCLASE DGCT-RELATED"/>
    <property type="match status" value="1"/>
</dbReference>
<dbReference type="GO" id="GO:0004016">
    <property type="term" value="F:adenylate cyclase activity"/>
    <property type="evidence" value="ECO:0007669"/>
    <property type="project" value="UniProtKB-ARBA"/>
</dbReference>